<dbReference type="Proteomes" id="UP000517753">
    <property type="component" value="Unassembled WGS sequence"/>
</dbReference>
<dbReference type="EMBL" id="JACCBY010000003">
    <property type="protein sequence ID" value="NYD90752.1"/>
    <property type="molecule type" value="Genomic_DNA"/>
</dbReference>
<proteinExistence type="predicted"/>
<feature type="transmembrane region" description="Helical" evidence="1">
    <location>
        <begin position="98"/>
        <end position="119"/>
    </location>
</feature>
<dbReference type="PANTHER" id="PTHR28026">
    <property type="entry name" value="DUF962 DOMAIN PROTEIN (AFU_ORTHOLOGUE AFUA_8G05310)"/>
    <property type="match status" value="1"/>
</dbReference>
<protein>
    <submittedName>
        <fullName evidence="2">Putative membrane protein YGL010W</fullName>
    </submittedName>
</protein>
<dbReference type="AlphaFoldDB" id="A0A7Y9K2C1"/>
<dbReference type="InterPro" id="IPR009305">
    <property type="entry name" value="Mpo1-like"/>
</dbReference>
<keyword evidence="3" id="KW-1185">Reference proteome</keyword>
<comment type="caution">
    <text evidence="2">The sequence shown here is derived from an EMBL/GenBank/DDBJ whole genome shotgun (WGS) entry which is preliminary data.</text>
</comment>
<feature type="transmembrane region" description="Helical" evidence="1">
    <location>
        <begin position="21"/>
        <end position="40"/>
    </location>
</feature>
<evidence type="ECO:0000256" key="1">
    <source>
        <dbReference type="SAM" id="Phobius"/>
    </source>
</evidence>
<name>A0A7Y9K2C1_9SPHN</name>
<gene>
    <name evidence="2" type="ORF">HD841_002549</name>
</gene>
<accession>A0A7Y9K2C1</accession>
<dbReference type="GO" id="GO:0016020">
    <property type="term" value="C:membrane"/>
    <property type="evidence" value="ECO:0007669"/>
    <property type="project" value="GOC"/>
</dbReference>
<sequence length="164" mass="17446">MTDLARHLSAYADYHRDERNIATHMVGIPLIVLAIAVLASRPGWTPAEGIVLTPAMLLSAAAALFYLRLDRRFGLVMAALLALGCWAGVAIAGLPNAAWLALGIGGFVAGWAFQFLGHYYEGRKPAFVDDLSGLIVGPLFVVAELAFLAGLRLEVKRSMAAPAT</sequence>
<dbReference type="GO" id="GO:0046521">
    <property type="term" value="P:sphingoid catabolic process"/>
    <property type="evidence" value="ECO:0007669"/>
    <property type="project" value="TreeGrafter"/>
</dbReference>
<feature type="transmembrane region" description="Helical" evidence="1">
    <location>
        <begin position="73"/>
        <end position="92"/>
    </location>
</feature>
<feature type="transmembrane region" description="Helical" evidence="1">
    <location>
        <begin position="131"/>
        <end position="151"/>
    </location>
</feature>
<evidence type="ECO:0000313" key="2">
    <source>
        <dbReference type="EMBL" id="NYD90752.1"/>
    </source>
</evidence>
<dbReference type="PANTHER" id="PTHR28026:SF9">
    <property type="entry name" value="2-HYDROXY-PALMITIC ACID DIOXYGENASE MPO1"/>
    <property type="match status" value="1"/>
</dbReference>
<keyword evidence="1" id="KW-0472">Membrane</keyword>
<evidence type="ECO:0000313" key="3">
    <source>
        <dbReference type="Proteomes" id="UP000517753"/>
    </source>
</evidence>
<dbReference type="Pfam" id="PF06127">
    <property type="entry name" value="Mpo1-like"/>
    <property type="match status" value="1"/>
</dbReference>
<keyword evidence="1" id="KW-0812">Transmembrane</keyword>
<keyword evidence="1" id="KW-1133">Transmembrane helix</keyword>
<reference evidence="2 3" key="1">
    <citation type="submission" date="2020-07" db="EMBL/GenBank/DDBJ databases">
        <authorList>
            <person name="Partida-Martinez L."/>
            <person name="Huntemann M."/>
            <person name="Clum A."/>
            <person name="Wang J."/>
            <person name="Palaniappan K."/>
            <person name="Ritter S."/>
            <person name="Chen I.-M."/>
            <person name="Stamatis D."/>
            <person name="Reddy T."/>
            <person name="O'Malley R."/>
            <person name="Daum C."/>
            <person name="Shapiro N."/>
            <person name="Ivanova N."/>
            <person name="Kyrpides N."/>
            <person name="Woyke T."/>
        </authorList>
    </citation>
    <scope>NUCLEOTIDE SEQUENCE [LARGE SCALE GENOMIC DNA]</scope>
    <source>
        <strain evidence="2 3">AS2.3</strain>
    </source>
</reference>
<feature type="transmembrane region" description="Helical" evidence="1">
    <location>
        <begin position="46"/>
        <end position="66"/>
    </location>
</feature>
<organism evidence="2 3">
    <name type="scientific">Sphingomonas melonis</name>
    <dbReference type="NCBI Taxonomy" id="152682"/>
    <lineage>
        <taxon>Bacteria</taxon>
        <taxon>Pseudomonadati</taxon>
        <taxon>Pseudomonadota</taxon>
        <taxon>Alphaproteobacteria</taxon>
        <taxon>Sphingomonadales</taxon>
        <taxon>Sphingomonadaceae</taxon>
        <taxon>Sphingomonas</taxon>
    </lineage>
</organism>
<dbReference type="RefSeq" id="WP_179509185.1">
    <property type="nucleotide sequence ID" value="NZ_JACCBY010000003.1"/>
</dbReference>
<reference evidence="2 3" key="2">
    <citation type="submission" date="2020-08" db="EMBL/GenBank/DDBJ databases">
        <title>The Agave Microbiome: Exploring the role of microbial communities in plant adaptations to desert environments.</title>
        <authorList>
            <person name="Partida-Martinez L.P."/>
        </authorList>
    </citation>
    <scope>NUCLEOTIDE SEQUENCE [LARGE SCALE GENOMIC DNA]</scope>
    <source>
        <strain evidence="2 3">AS2.3</strain>
    </source>
</reference>